<evidence type="ECO:0000256" key="1">
    <source>
        <dbReference type="SAM" id="MobiDB-lite"/>
    </source>
</evidence>
<keyword evidence="4" id="KW-1185">Reference proteome</keyword>
<name>A0A4S3TMX4_9EURY</name>
<dbReference type="AlphaFoldDB" id="A0A4S3TMX4"/>
<gene>
    <name evidence="3" type="ORF">D8Y22_16445</name>
</gene>
<accession>A0A4S3TMX4</accession>
<reference evidence="3 4" key="1">
    <citation type="submission" date="2018-10" db="EMBL/GenBank/DDBJ databases">
        <title>Natronolimnobius sp. XQ-INN 246 isolated from Inner Mongolia Autonomous Region of China.</title>
        <authorList>
            <person name="Xue Q."/>
        </authorList>
    </citation>
    <scope>NUCLEOTIDE SEQUENCE [LARGE SCALE GENOMIC DNA]</scope>
    <source>
        <strain evidence="3 4">XQ-INN 246</strain>
    </source>
</reference>
<proteinExistence type="predicted"/>
<feature type="transmembrane region" description="Helical" evidence="2">
    <location>
        <begin position="69"/>
        <end position="92"/>
    </location>
</feature>
<feature type="transmembrane region" description="Helical" evidence="2">
    <location>
        <begin position="26"/>
        <end position="48"/>
    </location>
</feature>
<feature type="region of interest" description="Disordered" evidence="1">
    <location>
        <begin position="105"/>
        <end position="131"/>
    </location>
</feature>
<sequence length="360" mass="39042">MFVSPFAIYYDSMPVSSTPKRTLTTIGWMIGMTVWFLNLLVCPVYCLVRRKRLFQQLHDSRSTRTVAGLGALFGTLNAVGSSIVSTLVEMGYGLSSRIRSSKGTTRVPATVVSQHGDEQPNEGSFSDDPDELLQNGTDAVRAAKDAQQRGAFDDAIDQLERAIAQCERVQDRSSSAELTRRAAELGTAAKTDLQAVRSSSPARAELTETLSVAESLLQTAIAAHVRGKGTVARTRYRQAMSNYDAALELLDDGEISLLEGDIKAAIDPGDVPPRDDLSTTLGLDAETAEALSAAEIATRTDSNVVDNVEKIIQEYDVDSETASKLTALAWLDPEHVRTFSDRTDIEKRYTQAEIGCEAAT</sequence>
<dbReference type="Proteomes" id="UP000318864">
    <property type="component" value="Unassembled WGS sequence"/>
</dbReference>
<keyword evidence="2" id="KW-1133">Transmembrane helix</keyword>
<evidence type="ECO:0000313" key="3">
    <source>
        <dbReference type="EMBL" id="THE63908.1"/>
    </source>
</evidence>
<organism evidence="3 4">
    <name type="scientific">Salinadaptatus halalkaliphilus</name>
    <dbReference type="NCBI Taxonomy" id="2419781"/>
    <lineage>
        <taxon>Archaea</taxon>
        <taxon>Methanobacteriati</taxon>
        <taxon>Methanobacteriota</taxon>
        <taxon>Stenosarchaea group</taxon>
        <taxon>Halobacteria</taxon>
        <taxon>Halobacteriales</taxon>
        <taxon>Natrialbaceae</taxon>
        <taxon>Salinadaptatus</taxon>
    </lineage>
</organism>
<keyword evidence="2" id="KW-0472">Membrane</keyword>
<evidence type="ECO:0000313" key="4">
    <source>
        <dbReference type="Proteomes" id="UP000318864"/>
    </source>
</evidence>
<evidence type="ECO:0000256" key="2">
    <source>
        <dbReference type="SAM" id="Phobius"/>
    </source>
</evidence>
<comment type="caution">
    <text evidence="3">The sequence shown here is derived from an EMBL/GenBank/DDBJ whole genome shotgun (WGS) entry which is preliminary data.</text>
</comment>
<keyword evidence="2" id="KW-0812">Transmembrane</keyword>
<dbReference type="EMBL" id="RBZW01000055">
    <property type="protein sequence ID" value="THE63908.1"/>
    <property type="molecule type" value="Genomic_DNA"/>
</dbReference>
<protein>
    <submittedName>
        <fullName evidence="3">Uncharacterized protein</fullName>
    </submittedName>
</protein>